<feature type="transmembrane region" description="Helical" evidence="2">
    <location>
        <begin position="242"/>
        <end position="265"/>
    </location>
</feature>
<sequence length="297" mass="33868">MFGNNNNTGNGNTGAHWSSKQAHNRTMWQGEYQNASNERESMWHLKNHQGGRQPVQREPEKKDKYPIFSDVQELQDELQSIYASGTAFTEQKTIDVTESEYRMLPFKIFKIVGKGIAYASLVYCIAFGLFLLASIRQVQVGGFYPVSLFLAYASLFFYAYVVYGMKQFVIPDEKQPKTKQFYGQVIAGWRVVEFYLVFSVVILVLLESTFASWQGFLYEPLLAIKKMTKGFLAISPANFEAALFHTTGVAIIMLVTYALFARWAFKKFTKEQHRNVIAIKAQYDRADAAIKALDGEI</sequence>
<dbReference type="AlphaFoldDB" id="A0A4U8T241"/>
<feature type="transmembrane region" description="Helical" evidence="2">
    <location>
        <begin position="116"/>
        <end position="135"/>
    </location>
</feature>
<dbReference type="RefSeq" id="WP_034586421.1">
    <property type="nucleotide sequence ID" value="NZ_JRPE02000002.1"/>
</dbReference>
<evidence type="ECO:0000256" key="1">
    <source>
        <dbReference type="SAM" id="MobiDB-lite"/>
    </source>
</evidence>
<keyword evidence="4" id="KW-1185">Reference proteome</keyword>
<evidence type="ECO:0000313" key="3">
    <source>
        <dbReference type="EMBL" id="TLD93364.1"/>
    </source>
</evidence>
<evidence type="ECO:0000256" key="2">
    <source>
        <dbReference type="SAM" id="Phobius"/>
    </source>
</evidence>
<keyword evidence="2" id="KW-0472">Membrane</keyword>
<name>A0A4U8T241_9HELI</name>
<feature type="region of interest" description="Disordered" evidence="1">
    <location>
        <begin position="1"/>
        <end position="23"/>
    </location>
</feature>
<organism evidence="3 4">
    <name type="scientific">Helicobacter magdeburgensis</name>
    <dbReference type="NCBI Taxonomy" id="471858"/>
    <lineage>
        <taxon>Bacteria</taxon>
        <taxon>Pseudomonadati</taxon>
        <taxon>Campylobacterota</taxon>
        <taxon>Epsilonproteobacteria</taxon>
        <taxon>Campylobacterales</taxon>
        <taxon>Helicobacteraceae</taxon>
        <taxon>Helicobacter</taxon>
    </lineage>
</organism>
<keyword evidence="2" id="KW-1133">Transmembrane helix</keyword>
<feature type="transmembrane region" description="Helical" evidence="2">
    <location>
        <begin position="141"/>
        <end position="161"/>
    </location>
</feature>
<evidence type="ECO:0000313" key="4">
    <source>
        <dbReference type="Proteomes" id="UP000029921"/>
    </source>
</evidence>
<accession>A0A4U8T241</accession>
<comment type="caution">
    <text evidence="3">The sequence shown here is derived from an EMBL/GenBank/DDBJ whole genome shotgun (WGS) entry which is preliminary data.</text>
</comment>
<dbReference type="EMBL" id="JRPE02000002">
    <property type="protein sequence ID" value="TLD93364.1"/>
    <property type="molecule type" value="Genomic_DNA"/>
</dbReference>
<keyword evidence="2" id="KW-0812">Transmembrane</keyword>
<feature type="compositionally biased region" description="Low complexity" evidence="1">
    <location>
        <begin position="1"/>
        <end position="14"/>
    </location>
</feature>
<protein>
    <submittedName>
        <fullName evidence="3">Uncharacterized protein</fullName>
    </submittedName>
</protein>
<reference evidence="3 4" key="1">
    <citation type="journal article" date="2014" name="Genome Announc.">
        <title>Draft genome sequences of eight enterohepatic helicobacter species isolated from both laboratory and wild rodents.</title>
        <authorList>
            <person name="Sheh A."/>
            <person name="Shen Z."/>
            <person name="Fox J.G."/>
        </authorList>
    </citation>
    <scope>NUCLEOTIDE SEQUENCE [LARGE SCALE GENOMIC DNA]</scope>
    <source>
        <strain evidence="3 4">MIT 96-1001</strain>
    </source>
</reference>
<proteinExistence type="predicted"/>
<dbReference type="Proteomes" id="UP000029921">
    <property type="component" value="Unassembled WGS sequence"/>
</dbReference>
<gene>
    <name evidence="3" type="ORF">LS74_001135</name>
</gene>
<feature type="transmembrane region" description="Helical" evidence="2">
    <location>
        <begin position="181"/>
        <end position="206"/>
    </location>
</feature>